<dbReference type="AlphaFoldDB" id="R7W949"/>
<dbReference type="PANTHER" id="PTHR47926">
    <property type="entry name" value="PENTATRICOPEPTIDE REPEAT-CONTAINING PROTEIN"/>
    <property type="match status" value="1"/>
</dbReference>
<dbReference type="GO" id="GO:0009451">
    <property type="term" value="P:RNA modification"/>
    <property type="evidence" value="ECO:0007669"/>
    <property type="project" value="InterPro"/>
</dbReference>
<evidence type="ECO:0000313" key="2">
    <source>
        <dbReference type="EnsemblPlants" id="EMT18521"/>
    </source>
</evidence>
<accession>R7W949</accession>
<feature type="compositionally biased region" description="Low complexity" evidence="1">
    <location>
        <begin position="25"/>
        <end position="40"/>
    </location>
</feature>
<name>R7W949_AEGTA</name>
<dbReference type="PANTHER" id="PTHR47926:SF533">
    <property type="entry name" value="DYW DOMAIN-CONTAINING PROTEIN"/>
    <property type="match status" value="1"/>
</dbReference>
<dbReference type="InterPro" id="IPR011990">
    <property type="entry name" value="TPR-like_helical_dom_sf"/>
</dbReference>
<proteinExistence type="predicted"/>
<protein>
    <recommendedName>
        <fullName evidence="3">Pentatricopeptide repeat-containing protein</fullName>
    </recommendedName>
</protein>
<organism evidence="2">
    <name type="scientific">Aegilops tauschii</name>
    <name type="common">Tausch's goatgrass</name>
    <name type="synonym">Aegilops squarrosa</name>
    <dbReference type="NCBI Taxonomy" id="37682"/>
    <lineage>
        <taxon>Eukaryota</taxon>
        <taxon>Viridiplantae</taxon>
        <taxon>Streptophyta</taxon>
        <taxon>Embryophyta</taxon>
        <taxon>Tracheophyta</taxon>
        <taxon>Spermatophyta</taxon>
        <taxon>Magnoliopsida</taxon>
        <taxon>Liliopsida</taxon>
        <taxon>Poales</taxon>
        <taxon>Poaceae</taxon>
        <taxon>BOP clade</taxon>
        <taxon>Pooideae</taxon>
        <taxon>Triticodae</taxon>
        <taxon>Triticeae</taxon>
        <taxon>Triticinae</taxon>
        <taxon>Aegilops</taxon>
    </lineage>
</organism>
<dbReference type="EnsemblPlants" id="EMT18521">
    <property type="protein sequence ID" value="EMT18521"/>
    <property type="gene ID" value="F775_44067"/>
</dbReference>
<dbReference type="GO" id="GO:0003723">
    <property type="term" value="F:RNA binding"/>
    <property type="evidence" value="ECO:0007669"/>
    <property type="project" value="InterPro"/>
</dbReference>
<sequence>MRPRSMAAPATCSTDRPDEHEPARSSALSGKASTSSSRPSTMRLSSLVRFWTGPFAGSSLLATYAKRGALQGDVHATLALFGEAAEPEVILWNAVLGALARACHEAMVHFWRMASMRKAFDPTVMLSGASRAGDMELGMALHGAAVKKRLDTDLNLGNALVDMMPWWDTTS</sequence>
<reference evidence="2" key="1">
    <citation type="submission" date="2015-06" db="UniProtKB">
        <authorList>
            <consortium name="EnsemblPlants"/>
        </authorList>
    </citation>
    <scope>IDENTIFICATION</scope>
</reference>
<feature type="region of interest" description="Disordered" evidence="1">
    <location>
        <begin position="1"/>
        <end position="40"/>
    </location>
</feature>
<dbReference type="InterPro" id="IPR046960">
    <property type="entry name" value="PPR_At4g14850-like_plant"/>
</dbReference>
<evidence type="ECO:0000256" key="1">
    <source>
        <dbReference type="SAM" id="MobiDB-lite"/>
    </source>
</evidence>
<dbReference type="Gene3D" id="1.25.40.10">
    <property type="entry name" value="Tetratricopeptide repeat domain"/>
    <property type="match status" value="1"/>
</dbReference>
<evidence type="ECO:0008006" key="3">
    <source>
        <dbReference type="Google" id="ProtNLM"/>
    </source>
</evidence>